<organism evidence="2 3">
    <name type="scientific">Fusarium longipes</name>
    <dbReference type="NCBI Taxonomy" id="694270"/>
    <lineage>
        <taxon>Eukaryota</taxon>
        <taxon>Fungi</taxon>
        <taxon>Dikarya</taxon>
        <taxon>Ascomycota</taxon>
        <taxon>Pezizomycotina</taxon>
        <taxon>Sordariomycetes</taxon>
        <taxon>Hypocreomycetidae</taxon>
        <taxon>Hypocreales</taxon>
        <taxon>Nectriaceae</taxon>
        <taxon>Fusarium</taxon>
    </lineage>
</organism>
<evidence type="ECO:0000313" key="3">
    <source>
        <dbReference type="Proteomes" id="UP000266234"/>
    </source>
</evidence>
<reference evidence="2 3" key="1">
    <citation type="journal article" date="2018" name="PLoS Pathog.">
        <title>Evolution of structural diversity of trichothecenes, a family of toxins produced by plant pathogenic and entomopathogenic fungi.</title>
        <authorList>
            <person name="Proctor R.H."/>
            <person name="McCormick S.P."/>
            <person name="Kim H.S."/>
            <person name="Cardoza R.E."/>
            <person name="Stanley A.M."/>
            <person name="Lindo L."/>
            <person name="Kelly A."/>
            <person name="Brown D.W."/>
            <person name="Lee T."/>
            <person name="Vaughan M.M."/>
            <person name="Alexander N.J."/>
            <person name="Busman M."/>
            <person name="Gutierrez S."/>
        </authorList>
    </citation>
    <scope>NUCLEOTIDE SEQUENCE [LARGE SCALE GENOMIC DNA]</scope>
    <source>
        <strain evidence="2 3">NRRL 20695</strain>
    </source>
</reference>
<proteinExistence type="predicted"/>
<dbReference type="Proteomes" id="UP000266234">
    <property type="component" value="Unassembled WGS sequence"/>
</dbReference>
<feature type="region of interest" description="Disordered" evidence="1">
    <location>
        <begin position="1"/>
        <end position="46"/>
    </location>
</feature>
<dbReference type="AlphaFoldDB" id="A0A395T2K0"/>
<keyword evidence="3" id="KW-1185">Reference proteome</keyword>
<feature type="compositionally biased region" description="Basic and acidic residues" evidence="1">
    <location>
        <begin position="19"/>
        <end position="46"/>
    </location>
</feature>
<evidence type="ECO:0000256" key="1">
    <source>
        <dbReference type="SAM" id="MobiDB-lite"/>
    </source>
</evidence>
<evidence type="ECO:0000313" key="2">
    <source>
        <dbReference type="EMBL" id="RGP78619.1"/>
    </source>
</evidence>
<gene>
    <name evidence="2" type="ORF">FLONG3_3241</name>
</gene>
<sequence>MSEVPATSETGQPVTTKNDLPENLKKPTATSKERAATNLKEKHSSEFKACHNELKAETVKPPLSKNDKNDCKMVQWSIDTQYQYETDLNANVKLHYFDGPDFNNAGEYWTGWLSDGWNCHHNCDLFIVEVWVVDASVPDWKRDKQKERYVPVENHWLRDGFIHFRYDRNGLHCWNDYITAEFKKVSD</sequence>
<dbReference type="EMBL" id="PXOG01000061">
    <property type="protein sequence ID" value="RGP78619.1"/>
    <property type="molecule type" value="Genomic_DNA"/>
</dbReference>
<name>A0A395T2K0_9HYPO</name>
<feature type="compositionally biased region" description="Polar residues" evidence="1">
    <location>
        <begin position="1"/>
        <end position="18"/>
    </location>
</feature>
<protein>
    <submittedName>
        <fullName evidence="2">Uncharacterized protein</fullName>
    </submittedName>
</protein>
<comment type="caution">
    <text evidence="2">The sequence shown here is derived from an EMBL/GenBank/DDBJ whole genome shotgun (WGS) entry which is preliminary data.</text>
</comment>
<accession>A0A395T2K0</accession>